<organism evidence="1 2">
    <name type="scientific">Ooceraea biroi</name>
    <name type="common">Clonal raider ant</name>
    <name type="synonym">Cerapachys biroi</name>
    <dbReference type="NCBI Taxonomy" id="2015173"/>
    <lineage>
        <taxon>Eukaryota</taxon>
        <taxon>Metazoa</taxon>
        <taxon>Ecdysozoa</taxon>
        <taxon>Arthropoda</taxon>
        <taxon>Hexapoda</taxon>
        <taxon>Insecta</taxon>
        <taxon>Pterygota</taxon>
        <taxon>Neoptera</taxon>
        <taxon>Endopterygota</taxon>
        <taxon>Hymenoptera</taxon>
        <taxon>Apocrita</taxon>
        <taxon>Aculeata</taxon>
        <taxon>Formicoidea</taxon>
        <taxon>Formicidae</taxon>
        <taxon>Dorylinae</taxon>
        <taxon>Ooceraea</taxon>
    </lineage>
</organism>
<name>A0A026W9C1_OOCBI</name>
<dbReference type="EMBL" id="KK107323">
    <property type="protein sequence ID" value="EZA52588.1"/>
    <property type="molecule type" value="Genomic_DNA"/>
</dbReference>
<evidence type="ECO:0000313" key="2">
    <source>
        <dbReference type="Proteomes" id="UP000053097"/>
    </source>
</evidence>
<protein>
    <submittedName>
        <fullName evidence="1">Uncharacterized protein</fullName>
    </submittedName>
</protein>
<dbReference type="AlphaFoldDB" id="A0A026W9C1"/>
<accession>A0A026W9C1</accession>
<reference evidence="1 2" key="1">
    <citation type="journal article" date="2014" name="Curr. Biol.">
        <title>The genome of the clonal raider ant Cerapachys biroi.</title>
        <authorList>
            <person name="Oxley P.R."/>
            <person name="Ji L."/>
            <person name="Fetter-Pruneda I."/>
            <person name="McKenzie S.K."/>
            <person name="Li C."/>
            <person name="Hu H."/>
            <person name="Zhang G."/>
            <person name="Kronauer D.J."/>
        </authorList>
    </citation>
    <scope>NUCLEOTIDE SEQUENCE [LARGE SCALE GENOMIC DNA]</scope>
</reference>
<gene>
    <name evidence="1" type="ORF">X777_08071</name>
</gene>
<keyword evidence="2" id="KW-1185">Reference proteome</keyword>
<sequence>MARRVVAQEWWMLRAGGGGFGRGCAPKRARRSLSSGLLAGESVRGEARQLPHVMILPQVSDDVPRHHYHPVVNRTTAENREYTLK</sequence>
<proteinExistence type="predicted"/>
<dbReference type="OrthoDB" id="5957871at2759"/>
<evidence type="ECO:0000313" key="1">
    <source>
        <dbReference type="EMBL" id="EZA52588.1"/>
    </source>
</evidence>
<dbReference type="Proteomes" id="UP000053097">
    <property type="component" value="Unassembled WGS sequence"/>
</dbReference>